<name>A0A1H3NKI7_9EURY</name>
<reference evidence="3" key="1">
    <citation type="submission" date="2016-10" db="EMBL/GenBank/DDBJ databases">
        <authorList>
            <person name="Varghese N."/>
            <person name="Submissions S."/>
        </authorList>
    </citation>
    <scope>NUCLEOTIDE SEQUENCE [LARGE SCALE GENOMIC DNA]</scope>
    <source>
        <strain evidence="3">DC30,IBRC 10041,KCTC 4046</strain>
    </source>
</reference>
<proteinExistence type="predicted"/>
<organism evidence="2 3">
    <name type="scientific">Halopenitus persicus</name>
    <dbReference type="NCBI Taxonomy" id="1048396"/>
    <lineage>
        <taxon>Archaea</taxon>
        <taxon>Methanobacteriati</taxon>
        <taxon>Methanobacteriota</taxon>
        <taxon>Stenosarchaea group</taxon>
        <taxon>Halobacteria</taxon>
        <taxon>Halobacteriales</taxon>
        <taxon>Haloferacaceae</taxon>
        <taxon>Halopenitus</taxon>
    </lineage>
</organism>
<feature type="region of interest" description="Disordered" evidence="1">
    <location>
        <begin position="69"/>
        <end position="102"/>
    </location>
</feature>
<dbReference type="AlphaFoldDB" id="A0A1H3NKI7"/>
<evidence type="ECO:0000313" key="3">
    <source>
        <dbReference type="Proteomes" id="UP000199079"/>
    </source>
</evidence>
<protein>
    <submittedName>
        <fullName evidence="2">Uncharacterized protein</fullName>
    </submittedName>
</protein>
<evidence type="ECO:0000256" key="1">
    <source>
        <dbReference type="SAM" id="MobiDB-lite"/>
    </source>
</evidence>
<keyword evidence="3" id="KW-1185">Reference proteome</keyword>
<dbReference type="RefSeq" id="WP_256335761.1">
    <property type="nucleotide sequence ID" value="NZ_FNPC01000013.1"/>
</dbReference>
<feature type="region of interest" description="Disordered" evidence="1">
    <location>
        <begin position="116"/>
        <end position="138"/>
    </location>
</feature>
<gene>
    <name evidence="2" type="ORF">SAMN05216564_11341</name>
</gene>
<dbReference type="Proteomes" id="UP000199079">
    <property type="component" value="Unassembled WGS sequence"/>
</dbReference>
<dbReference type="EMBL" id="FNPC01000013">
    <property type="protein sequence ID" value="SDY89401.1"/>
    <property type="molecule type" value="Genomic_DNA"/>
</dbReference>
<evidence type="ECO:0000313" key="2">
    <source>
        <dbReference type="EMBL" id="SDY89401.1"/>
    </source>
</evidence>
<accession>A0A1H3NKI7</accession>
<feature type="compositionally biased region" description="Acidic residues" evidence="1">
    <location>
        <begin position="82"/>
        <end position="97"/>
    </location>
</feature>
<feature type="compositionally biased region" description="Low complexity" evidence="1">
    <location>
        <begin position="125"/>
        <end position="136"/>
    </location>
</feature>
<sequence>MALHQTLSSCSNSTNRRRFLAACGVGFFGSTAGCTTIVNSLADLALGDVNLFNETEDVLTGTVTITGPGDETVLSESFDLPPESDDDDTNENNDEDGVTAYEDVWTVPGTYEASVELDGDSEVQGESTGSESISIEDTSEEMLAITFGMEEVDDPIDFIVGESLSDFAQA</sequence>